<evidence type="ECO:0000313" key="3">
    <source>
        <dbReference type="EMBL" id="OGF73399.1"/>
    </source>
</evidence>
<proteinExistence type="predicted"/>
<dbReference type="Proteomes" id="UP000178276">
    <property type="component" value="Unassembled WGS sequence"/>
</dbReference>
<feature type="transmembrane region" description="Helical" evidence="1">
    <location>
        <begin position="82"/>
        <end position="102"/>
    </location>
</feature>
<feature type="transmembrane region" description="Helical" evidence="1">
    <location>
        <begin position="190"/>
        <end position="209"/>
    </location>
</feature>
<evidence type="ECO:0000259" key="2">
    <source>
        <dbReference type="Pfam" id="PF09335"/>
    </source>
</evidence>
<reference evidence="3 4" key="1">
    <citation type="journal article" date="2016" name="Nat. Commun.">
        <title>Thousands of microbial genomes shed light on interconnected biogeochemical processes in an aquifer system.</title>
        <authorList>
            <person name="Anantharaman K."/>
            <person name="Brown C.T."/>
            <person name="Hug L.A."/>
            <person name="Sharon I."/>
            <person name="Castelle C.J."/>
            <person name="Probst A.J."/>
            <person name="Thomas B.C."/>
            <person name="Singh A."/>
            <person name="Wilkins M.J."/>
            <person name="Karaoz U."/>
            <person name="Brodie E.L."/>
            <person name="Williams K.H."/>
            <person name="Hubbard S.S."/>
            <person name="Banfield J.F."/>
        </authorList>
    </citation>
    <scope>NUCLEOTIDE SEQUENCE [LARGE SCALE GENOMIC DNA]</scope>
</reference>
<accession>A0A1F5WCF1</accession>
<feature type="transmembrane region" description="Helical" evidence="1">
    <location>
        <begin position="44"/>
        <end position="62"/>
    </location>
</feature>
<feature type="domain" description="VTT" evidence="2">
    <location>
        <begin position="69"/>
        <end position="180"/>
    </location>
</feature>
<keyword evidence="1" id="KW-1133">Transmembrane helix</keyword>
<dbReference type="InterPro" id="IPR032816">
    <property type="entry name" value="VTT_dom"/>
</dbReference>
<gene>
    <name evidence="3" type="ORF">A2W57_02065</name>
</gene>
<feature type="transmembrane region" description="Helical" evidence="1">
    <location>
        <begin position="6"/>
        <end position="23"/>
    </location>
</feature>
<dbReference type="STRING" id="1798331.A2W57_02065"/>
<dbReference type="EMBL" id="MFHJ01000045">
    <property type="protein sequence ID" value="OGF73399.1"/>
    <property type="molecule type" value="Genomic_DNA"/>
</dbReference>
<dbReference type="Pfam" id="PF09335">
    <property type="entry name" value="VTT_dom"/>
    <property type="match status" value="1"/>
</dbReference>
<keyword evidence="1" id="KW-0812">Transmembrane</keyword>
<keyword evidence="1" id="KW-0472">Membrane</keyword>
<name>A0A1F5WCF1_9BACT</name>
<evidence type="ECO:0000313" key="4">
    <source>
        <dbReference type="Proteomes" id="UP000178276"/>
    </source>
</evidence>
<feature type="transmembrane region" description="Helical" evidence="1">
    <location>
        <begin position="157"/>
        <end position="178"/>
    </location>
</feature>
<organism evidence="3 4">
    <name type="scientific">Candidatus Giovannonibacteria bacterium RIFCSPHIGHO2_02_43_16</name>
    <dbReference type="NCBI Taxonomy" id="1798331"/>
    <lineage>
        <taxon>Bacteria</taxon>
        <taxon>Candidatus Giovannoniibacteriota</taxon>
    </lineage>
</organism>
<evidence type="ECO:0000256" key="1">
    <source>
        <dbReference type="SAM" id="Phobius"/>
    </source>
</evidence>
<protein>
    <recommendedName>
        <fullName evidence="2">VTT domain-containing protein</fullName>
    </recommendedName>
</protein>
<sequence length="218" mass="24350">MDRRAILVLFLVLIGVFWIWGYVSSKGFIDKIIELIQLSNSSRNIILSIAIFWLFSVISVLLGPLTSAPLVPIAILLWGNWATFWLLFSGWITGGILAYSIGRHLGHAIVLKILSADKIKTWEEFISRRVNFLVAFLFRLAMPAETGYVFGLAHYDFIKYIGITSIIEAVTAAILVFAGKALIDQNLAAFIFWVAIVIITLAASAYFLAQRIRKAKAL</sequence>
<feature type="transmembrane region" description="Helical" evidence="1">
    <location>
        <begin position="130"/>
        <end position="151"/>
    </location>
</feature>
<dbReference type="AlphaFoldDB" id="A0A1F5WCF1"/>
<comment type="caution">
    <text evidence="3">The sequence shown here is derived from an EMBL/GenBank/DDBJ whole genome shotgun (WGS) entry which is preliminary data.</text>
</comment>